<feature type="binding site" evidence="8">
    <location>
        <begin position="197"/>
        <end position="198"/>
    </location>
    <ligand>
        <name>ATP</name>
        <dbReference type="ChEBI" id="CHEBI:30616"/>
    </ligand>
</feature>
<dbReference type="InterPro" id="IPR027417">
    <property type="entry name" value="P-loop_NTPase"/>
</dbReference>
<dbReference type="UniPathway" id="UPA00078">
    <property type="reaction ID" value="UER00161"/>
</dbReference>
<evidence type="ECO:0000256" key="6">
    <source>
        <dbReference type="ARBA" id="ARBA00022840"/>
    </source>
</evidence>
<protein>
    <recommendedName>
        <fullName evidence="8">ATP-dependent dethiobiotin synthetase BioD</fullName>
        <ecNumber evidence="8">6.3.3.3</ecNumber>
    </recommendedName>
    <alternativeName>
        <fullName evidence="8">DTB synthetase</fullName>
        <shortName evidence="8">DTBS</shortName>
    </alternativeName>
    <alternativeName>
        <fullName evidence="8">Dethiobiotin synthase</fullName>
    </alternativeName>
</protein>
<evidence type="ECO:0000256" key="2">
    <source>
        <dbReference type="ARBA" id="ARBA00022598"/>
    </source>
</evidence>
<dbReference type="OrthoDB" id="9802097at2"/>
<dbReference type="GO" id="GO:0004141">
    <property type="term" value="F:dethiobiotin synthase activity"/>
    <property type="evidence" value="ECO:0007669"/>
    <property type="project" value="UniProtKB-UniRule"/>
</dbReference>
<keyword evidence="4 8" id="KW-0547">Nucleotide-binding</keyword>
<accession>A0A857JCS5</accession>
<reference evidence="9 10" key="1">
    <citation type="submission" date="2019-12" db="EMBL/GenBank/DDBJ databases">
        <title>Genome sequencing and assembly of endphytes of Porphyra tenera.</title>
        <authorList>
            <person name="Park J.M."/>
            <person name="Shin R."/>
            <person name="Jo S.H."/>
        </authorList>
    </citation>
    <scope>NUCLEOTIDE SEQUENCE [LARGE SCALE GENOMIC DNA]</scope>
    <source>
        <strain evidence="9 10">GPM4</strain>
    </source>
</reference>
<dbReference type="Gene3D" id="3.40.50.300">
    <property type="entry name" value="P-loop containing nucleotide triphosphate hydrolases"/>
    <property type="match status" value="1"/>
</dbReference>
<dbReference type="EC" id="6.3.3.3" evidence="8"/>
<dbReference type="GO" id="GO:0000287">
    <property type="term" value="F:magnesium ion binding"/>
    <property type="evidence" value="ECO:0007669"/>
    <property type="project" value="UniProtKB-UniRule"/>
</dbReference>
<dbReference type="FunFam" id="3.40.50.300:FF:000292">
    <property type="entry name" value="ATP-dependent dethiobiotin synthetase BioD"/>
    <property type="match status" value="1"/>
</dbReference>
<sequence>MSLLDTHQSQVKQAFFVTGTDTEVGKTFVSCALLAACADAGLSTAAYKPVSAGCDLTPNGLRNEDALLLQQASNIALAYNEVNPIAFEEPIAPHLACAKLVAMDKGKPIELSAIHKGFNALVAKQADVLLVEGAGGWRLPLGQNNNGQEQFLSDFAIAENLPVILVVGMRLGCVNHALLTAQAIARDGLKIAGWVANMLEPDMPFLEENIQSLQQLLTAPLLARLPKAHSPESVKASFKLHQLGLTM</sequence>
<dbReference type="GO" id="GO:0042803">
    <property type="term" value="F:protein homodimerization activity"/>
    <property type="evidence" value="ECO:0007669"/>
    <property type="project" value="UniProtKB-ARBA"/>
</dbReference>
<dbReference type="Pfam" id="PF13500">
    <property type="entry name" value="AAA_26"/>
    <property type="match status" value="1"/>
</dbReference>
<evidence type="ECO:0000256" key="7">
    <source>
        <dbReference type="ARBA" id="ARBA00022842"/>
    </source>
</evidence>
<dbReference type="InterPro" id="IPR004472">
    <property type="entry name" value="DTB_synth_BioD"/>
</dbReference>
<name>A0A857JCS5_9ALTE</name>
<comment type="subunit">
    <text evidence="8">Homodimer.</text>
</comment>
<keyword evidence="3 8" id="KW-0479">Metal-binding</keyword>
<feature type="binding site" evidence="8">
    <location>
        <position position="27"/>
    </location>
    <ligand>
        <name>Mg(2+)</name>
        <dbReference type="ChEBI" id="CHEBI:18420"/>
    </ligand>
</feature>
<evidence type="ECO:0000256" key="5">
    <source>
        <dbReference type="ARBA" id="ARBA00022756"/>
    </source>
</evidence>
<dbReference type="PANTHER" id="PTHR43210:SF5">
    <property type="entry name" value="DETHIOBIOTIN SYNTHETASE"/>
    <property type="match status" value="1"/>
</dbReference>
<feature type="binding site" evidence="8">
    <location>
        <position position="132"/>
    </location>
    <ligand>
        <name>Mg(2+)</name>
        <dbReference type="ChEBI" id="CHEBI:18420"/>
    </ligand>
</feature>
<keyword evidence="1 8" id="KW-0963">Cytoplasm</keyword>
<organism evidence="9 10">
    <name type="scientific">Paraglaciecola mesophila</name>
    <dbReference type="NCBI Taxonomy" id="197222"/>
    <lineage>
        <taxon>Bacteria</taxon>
        <taxon>Pseudomonadati</taxon>
        <taxon>Pseudomonadota</taxon>
        <taxon>Gammaproteobacteria</taxon>
        <taxon>Alteromonadales</taxon>
        <taxon>Alteromonadaceae</taxon>
        <taxon>Paraglaciecola</taxon>
    </lineage>
</organism>
<comment type="catalytic activity">
    <reaction evidence="8">
        <text>(7R,8S)-7,8-diammoniononanoate + CO2 + ATP = (4R,5S)-dethiobiotin + ADP + phosphate + 3 H(+)</text>
        <dbReference type="Rhea" id="RHEA:15805"/>
        <dbReference type="ChEBI" id="CHEBI:15378"/>
        <dbReference type="ChEBI" id="CHEBI:16526"/>
        <dbReference type="ChEBI" id="CHEBI:30616"/>
        <dbReference type="ChEBI" id="CHEBI:43474"/>
        <dbReference type="ChEBI" id="CHEBI:149469"/>
        <dbReference type="ChEBI" id="CHEBI:149473"/>
        <dbReference type="ChEBI" id="CHEBI:456216"/>
        <dbReference type="EC" id="6.3.3.3"/>
    </reaction>
</comment>
<keyword evidence="7 8" id="KW-0460">Magnesium</keyword>
<dbReference type="SUPFAM" id="SSF52540">
    <property type="entry name" value="P-loop containing nucleoside triphosphate hydrolases"/>
    <property type="match status" value="1"/>
</dbReference>
<evidence type="ECO:0000256" key="8">
    <source>
        <dbReference type="HAMAP-Rule" id="MF_00336"/>
    </source>
</evidence>
<evidence type="ECO:0000256" key="1">
    <source>
        <dbReference type="ARBA" id="ARBA00022490"/>
    </source>
</evidence>
<comment type="pathway">
    <text evidence="8">Cofactor biosynthesis; biotin biosynthesis; biotin from 7,8-diaminononanoate: step 1/2.</text>
</comment>
<evidence type="ECO:0000313" key="10">
    <source>
        <dbReference type="Proteomes" id="UP000464524"/>
    </source>
</evidence>
<keyword evidence="6 8" id="KW-0067">ATP-binding</keyword>
<dbReference type="PIRSF" id="PIRSF006755">
    <property type="entry name" value="DTB_synth"/>
    <property type="match status" value="1"/>
</dbReference>
<dbReference type="EMBL" id="CP047656">
    <property type="protein sequence ID" value="QHJ09825.1"/>
    <property type="molecule type" value="Genomic_DNA"/>
</dbReference>
<gene>
    <name evidence="8" type="primary">bioD</name>
    <name evidence="9" type="ORF">FX988_00033</name>
</gene>
<comment type="cofactor">
    <cofactor evidence="8">
        <name>Mg(2+)</name>
        <dbReference type="ChEBI" id="CHEBI:18420"/>
    </cofactor>
</comment>
<dbReference type="HAMAP" id="MF_00336">
    <property type="entry name" value="BioD"/>
    <property type="match status" value="1"/>
</dbReference>
<evidence type="ECO:0000256" key="4">
    <source>
        <dbReference type="ARBA" id="ARBA00022741"/>
    </source>
</evidence>
<dbReference type="CDD" id="cd03109">
    <property type="entry name" value="DTBS"/>
    <property type="match status" value="1"/>
</dbReference>
<evidence type="ECO:0000313" key="9">
    <source>
        <dbReference type="EMBL" id="QHJ09825.1"/>
    </source>
</evidence>
<keyword evidence="5 8" id="KW-0093">Biotin biosynthesis</keyword>
<dbReference type="NCBIfam" id="TIGR00347">
    <property type="entry name" value="bioD"/>
    <property type="match status" value="1"/>
</dbReference>
<dbReference type="KEGG" id="pmes:FX988_00033"/>
<keyword evidence="2 8" id="KW-0436">Ligase</keyword>
<dbReference type="PANTHER" id="PTHR43210">
    <property type="entry name" value="DETHIOBIOTIN SYNTHETASE"/>
    <property type="match status" value="1"/>
</dbReference>
<proteinExistence type="inferred from homology"/>
<evidence type="ECO:0000256" key="3">
    <source>
        <dbReference type="ARBA" id="ARBA00022723"/>
    </source>
</evidence>
<comment type="similarity">
    <text evidence="8">Belongs to the dethiobiotin synthetase family.</text>
</comment>
<dbReference type="GO" id="GO:0005524">
    <property type="term" value="F:ATP binding"/>
    <property type="evidence" value="ECO:0007669"/>
    <property type="project" value="UniProtKB-UniRule"/>
</dbReference>
<dbReference type="GO" id="GO:0009102">
    <property type="term" value="P:biotin biosynthetic process"/>
    <property type="evidence" value="ECO:0007669"/>
    <property type="project" value="UniProtKB-UniRule"/>
</dbReference>
<dbReference type="RefSeq" id="WP_160177784.1">
    <property type="nucleotide sequence ID" value="NZ_CP047656.1"/>
</dbReference>
<comment type="caution">
    <text evidence="8">Lacks conserved residue(s) required for the propagation of feature annotation.</text>
</comment>
<dbReference type="GO" id="GO:0005829">
    <property type="term" value="C:cytosol"/>
    <property type="evidence" value="ECO:0007669"/>
    <property type="project" value="TreeGrafter"/>
</dbReference>
<feature type="binding site" evidence="8">
    <location>
        <begin position="132"/>
        <end position="135"/>
    </location>
    <ligand>
        <name>ATP</name>
        <dbReference type="ChEBI" id="CHEBI:30616"/>
    </ligand>
</feature>
<keyword evidence="10" id="KW-1185">Reference proteome</keyword>
<feature type="active site" evidence="8">
    <location>
        <position position="48"/>
    </location>
</feature>
<dbReference type="AlphaFoldDB" id="A0A857JCS5"/>
<feature type="binding site" evidence="8">
    <location>
        <position position="65"/>
    </location>
    <ligand>
        <name>ATP</name>
        <dbReference type="ChEBI" id="CHEBI:30616"/>
    </ligand>
</feature>
<dbReference type="Proteomes" id="UP000464524">
    <property type="component" value="Chromosome"/>
</dbReference>
<comment type="subcellular location">
    <subcellularLocation>
        <location evidence="8">Cytoplasm</location>
    </subcellularLocation>
</comment>
<feature type="binding site" evidence="8">
    <location>
        <begin position="23"/>
        <end position="28"/>
    </location>
    <ligand>
        <name>ATP</name>
        <dbReference type="ChEBI" id="CHEBI:30616"/>
    </ligand>
</feature>
<comment type="function">
    <text evidence="8">Catalyzes a mechanistically unusual reaction, the ATP-dependent insertion of CO2 between the N7 and N8 nitrogen atoms of 7,8-diaminopelargonic acid (DAPA, also called 7,8-diammoniononanoate) to form a ureido ring.</text>
</comment>
<feature type="binding site" evidence="8">
    <location>
        <position position="65"/>
    </location>
    <ligand>
        <name>Mg(2+)</name>
        <dbReference type="ChEBI" id="CHEBI:18420"/>
    </ligand>
</feature>